<dbReference type="PANTHER" id="PTHR43037:SF5">
    <property type="entry name" value="FERULOYL ESTERASE"/>
    <property type="match status" value="1"/>
</dbReference>
<evidence type="ECO:0000256" key="3">
    <source>
        <dbReference type="SAM" id="SignalP"/>
    </source>
</evidence>
<organism evidence="4 5">
    <name type="scientific">Luteimicrobium subarcticum</name>
    <dbReference type="NCBI Taxonomy" id="620910"/>
    <lineage>
        <taxon>Bacteria</taxon>
        <taxon>Bacillati</taxon>
        <taxon>Actinomycetota</taxon>
        <taxon>Actinomycetes</taxon>
        <taxon>Micrococcales</taxon>
        <taxon>Luteimicrobium</taxon>
    </lineage>
</organism>
<dbReference type="PANTHER" id="PTHR43037">
    <property type="entry name" value="UNNAMED PRODUCT-RELATED"/>
    <property type="match status" value="1"/>
</dbReference>
<sequence>MRKHRVIGAIGALGTTIALVAAPAATSSAHGRGQHRPDHDIRTGATFTLDGTVLDGGEQVTSVTLDTRDVPGIRSARPAASTFTVHAVGRVPAGIDTGGQATVAYDVDRTVTGVTVLPDGRTRLDLLSGNGVAGAGTLDYLSAPGRNVLMDLQYTVTQTAPVALAPGRTLTLTGLRQTRLVDPEVDAFRSGTSASGLKYRLYAPDHVRGDRPLIVWLHGNGEGGLPDAYGNEAQLRANRGALGFATAEAQKAFGGAYVVAPEVPGTWYDADTAGYRARLKALVDELGRRYDVDTSRIHLAGASAGGLMAVELGAAYPTTFASLVAASPALYLFRTGAYLTTADEVSRLSSTPSWFVQSRDDATVPYDRASVWAHDLLPGSQLTLYDTVTWDGQTYPGHWSWIYLAHDDPRTAQGVPVWTWMSQQHRSTSRPTGHGGHGVHR</sequence>
<evidence type="ECO:0000256" key="2">
    <source>
        <dbReference type="ARBA" id="ARBA00022801"/>
    </source>
</evidence>
<feature type="chain" id="PRO_5039376990" evidence="3">
    <location>
        <begin position="22"/>
        <end position="441"/>
    </location>
</feature>
<dbReference type="EMBL" id="PGTZ01000013">
    <property type="protein sequence ID" value="PJI84811.1"/>
    <property type="molecule type" value="Genomic_DNA"/>
</dbReference>
<comment type="caution">
    <text evidence="4">The sequence shown here is derived from an EMBL/GenBank/DDBJ whole genome shotgun (WGS) entry which is preliminary data.</text>
</comment>
<dbReference type="Pfam" id="PF10503">
    <property type="entry name" value="Esterase_PHB"/>
    <property type="match status" value="1"/>
</dbReference>
<evidence type="ECO:0000313" key="5">
    <source>
        <dbReference type="Proteomes" id="UP000231586"/>
    </source>
</evidence>
<dbReference type="InterPro" id="IPR029058">
    <property type="entry name" value="AB_hydrolase_fold"/>
</dbReference>
<dbReference type="GO" id="GO:0016787">
    <property type="term" value="F:hydrolase activity"/>
    <property type="evidence" value="ECO:0007669"/>
    <property type="project" value="UniProtKB-KW"/>
</dbReference>
<gene>
    <name evidence="4" type="ORF">CLV34_3056</name>
</gene>
<evidence type="ECO:0000313" key="4">
    <source>
        <dbReference type="EMBL" id="PJI84811.1"/>
    </source>
</evidence>
<dbReference type="Gene3D" id="2.60.40.2180">
    <property type="match status" value="1"/>
</dbReference>
<reference evidence="4 5" key="1">
    <citation type="submission" date="2017-11" db="EMBL/GenBank/DDBJ databases">
        <title>Genomic Encyclopedia of Archaeal and Bacterial Type Strains, Phase II (KMG-II): From Individual Species to Whole Genera.</title>
        <authorList>
            <person name="Goeker M."/>
        </authorList>
    </citation>
    <scope>NUCLEOTIDE SEQUENCE [LARGE SCALE GENOMIC DNA]</scope>
    <source>
        <strain evidence="4 5">DSM 22413</strain>
    </source>
</reference>
<dbReference type="InterPro" id="IPR010126">
    <property type="entry name" value="Esterase_phb"/>
</dbReference>
<dbReference type="AlphaFoldDB" id="A0A2M8W1K6"/>
<keyword evidence="1 3" id="KW-0732">Signal</keyword>
<accession>A0A2M8W1K6</accession>
<protein>
    <submittedName>
        <fullName evidence="4">Putative peptidase</fullName>
    </submittedName>
</protein>
<evidence type="ECO:0000256" key="1">
    <source>
        <dbReference type="ARBA" id="ARBA00022729"/>
    </source>
</evidence>
<dbReference type="InterPro" id="IPR050955">
    <property type="entry name" value="Plant_Biomass_Hydrol_Est"/>
</dbReference>
<proteinExistence type="predicted"/>
<dbReference type="RefSeq" id="WP_100351160.1">
    <property type="nucleotide sequence ID" value="NZ_PGTZ01000013.1"/>
</dbReference>
<keyword evidence="2" id="KW-0378">Hydrolase</keyword>
<dbReference type="Proteomes" id="UP000231586">
    <property type="component" value="Unassembled WGS sequence"/>
</dbReference>
<dbReference type="GO" id="GO:0005576">
    <property type="term" value="C:extracellular region"/>
    <property type="evidence" value="ECO:0007669"/>
    <property type="project" value="InterPro"/>
</dbReference>
<dbReference type="OrthoDB" id="9767239at2"/>
<dbReference type="SUPFAM" id="SSF53474">
    <property type="entry name" value="alpha/beta-Hydrolases"/>
    <property type="match status" value="1"/>
</dbReference>
<feature type="signal peptide" evidence="3">
    <location>
        <begin position="1"/>
        <end position="21"/>
    </location>
</feature>
<keyword evidence="5" id="KW-1185">Reference proteome</keyword>
<dbReference type="Gene3D" id="3.40.50.1820">
    <property type="entry name" value="alpha/beta hydrolase"/>
    <property type="match status" value="1"/>
</dbReference>
<name>A0A2M8W1K6_9MICO</name>